<gene>
    <name evidence="1" type="ORF">ACH5RR_002986</name>
</gene>
<dbReference type="InterPro" id="IPR050301">
    <property type="entry name" value="NTE"/>
</dbReference>
<sequence>MDISNETSVDPFIIGPSSIIVRTIAYRVLFCKSISHLRHQVIRILLAYLYKSKEYVTTYLTPLILWLHPQNPQGIVLLVTLIAFSLKRYTNLKMRAEMAYRRKFWKNMMRTALTYEEWAHVSRMLDKETIRMNEADLYDEELVRNKIQ</sequence>
<comment type="caution">
    <text evidence="1">The sequence shown here is derived from an EMBL/GenBank/DDBJ whole genome shotgun (WGS) entry which is preliminary data.</text>
</comment>
<evidence type="ECO:0000313" key="1">
    <source>
        <dbReference type="EMBL" id="KAL3534525.1"/>
    </source>
</evidence>
<dbReference type="AlphaFoldDB" id="A0ABD3ATJ4"/>
<keyword evidence="2" id="KW-1185">Reference proteome</keyword>
<name>A0ABD3ATJ4_9GENT</name>
<accession>A0ABD3ATJ4</accession>
<proteinExistence type="predicted"/>
<dbReference type="PANTHER" id="PTHR14226:SF10">
    <property type="entry name" value="TRIACYLGLYCEROL LIPASE 4-RELATED"/>
    <property type="match status" value="1"/>
</dbReference>
<evidence type="ECO:0000313" key="2">
    <source>
        <dbReference type="Proteomes" id="UP001630127"/>
    </source>
</evidence>
<dbReference type="PANTHER" id="PTHR14226">
    <property type="entry name" value="NEUROPATHY TARGET ESTERASE/SWISS CHEESE D.MELANOGASTER"/>
    <property type="match status" value="1"/>
</dbReference>
<protein>
    <submittedName>
        <fullName evidence="1">Uncharacterized protein</fullName>
    </submittedName>
</protein>
<dbReference type="Proteomes" id="UP001630127">
    <property type="component" value="Unassembled WGS sequence"/>
</dbReference>
<reference evidence="1 2" key="1">
    <citation type="submission" date="2024-11" db="EMBL/GenBank/DDBJ databases">
        <title>A near-complete genome assembly of Cinchona calisaya.</title>
        <authorList>
            <person name="Lian D.C."/>
            <person name="Zhao X.W."/>
            <person name="Wei L."/>
        </authorList>
    </citation>
    <scope>NUCLEOTIDE SEQUENCE [LARGE SCALE GENOMIC DNA]</scope>
    <source>
        <tissue evidence="1">Nenye</tissue>
    </source>
</reference>
<dbReference type="EMBL" id="JBJUIK010000002">
    <property type="protein sequence ID" value="KAL3534525.1"/>
    <property type="molecule type" value="Genomic_DNA"/>
</dbReference>
<organism evidence="1 2">
    <name type="scientific">Cinchona calisaya</name>
    <dbReference type="NCBI Taxonomy" id="153742"/>
    <lineage>
        <taxon>Eukaryota</taxon>
        <taxon>Viridiplantae</taxon>
        <taxon>Streptophyta</taxon>
        <taxon>Embryophyta</taxon>
        <taxon>Tracheophyta</taxon>
        <taxon>Spermatophyta</taxon>
        <taxon>Magnoliopsida</taxon>
        <taxon>eudicotyledons</taxon>
        <taxon>Gunneridae</taxon>
        <taxon>Pentapetalae</taxon>
        <taxon>asterids</taxon>
        <taxon>lamiids</taxon>
        <taxon>Gentianales</taxon>
        <taxon>Rubiaceae</taxon>
        <taxon>Cinchonoideae</taxon>
        <taxon>Cinchoneae</taxon>
        <taxon>Cinchona</taxon>
    </lineage>
</organism>